<dbReference type="GO" id="GO:0005634">
    <property type="term" value="C:nucleus"/>
    <property type="evidence" value="ECO:0007669"/>
    <property type="project" value="TreeGrafter"/>
</dbReference>
<keyword evidence="1 3" id="KW-0413">Isomerase</keyword>
<dbReference type="Proteomes" id="UP000030747">
    <property type="component" value="Unassembled WGS sequence"/>
</dbReference>
<dbReference type="GeneID" id="25253514"/>
<keyword evidence="1" id="KW-0238">DNA-binding</keyword>
<dbReference type="Gene3D" id="1.10.460.10">
    <property type="entry name" value="Topoisomerase I, domain 2"/>
    <property type="match status" value="1"/>
</dbReference>
<name>U6KZP5_EIMTE</name>
<evidence type="ECO:0000313" key="3">
    <source>
        <dbReference type="EMBL" id="CDJ43411.1"/>
    </source>
</evidence>
<proteinExistence type="inferred from homology"/>
<dbReference type="EC" id="5.6.2.1" evidence="1"/>
<comment type="function">
    <text evidence="1">Introduces a single-strand break via transesterification at a target site in duplex DNA. Releases the supercoiling and torsional tension of DNA introduced during the DNA replication and transcription by transiently cleaving and rejoining one strand of the DNA duplex. The scissile phosphodiester is attacked by the catalytic tyrosine of the enzyme, resulting in the formation of a DNA-(5'-phosphotyrosyl)-enzyme intermediate and the expulsion of a 3'-OH DNA strand.</text>
</comment>
<dbReference type="InterPro" id="IPR023405">
    <property type="entry name" value="Topo_IA_core_domain"/>
</dbReference>
<dbReference type="EMBL" id="HG675765">
    <property type="protein sequence ID" value="CDJ43411.1"/>
    <property type="molecule type" value="Genomic_DNA"/>
</dbReference>
<organism evidence="3 4">
    <name type="scientific">Eimeria tenella</name>
    <name type="common">Coccidian parasite</name>
    <dbReference type="NCBI Taxonomy" id="5802"/>
    <lineage>
        <taxon>Eukaryota</taxon>
        <taxon>Sar</taxon>
        <taxon>Alveolata</taxon>
        <taxon>Apicomplexa</taxon>
        <taxon>Conoidasida</taxon>
        <taxon>Coccidia</taxon>
        <taxon>Eucoccidiorida</taxon>
        <taxon>Eimeriorina</taxon>
        <taxon>Eimeriidae</taxon>
        <taxon>Eimeria</taxon>
    </lineage>
</organism>
<dbReference type="GO" id="GO:0003677">
    <property type="term" value="F:DNA binding"/>
    <property type="evidence" value="ECO:0007669"/>
    <property type="project" value="UniProtKB-KW"/>
</dbReference>
<dbReference type="GO" id="GO:0003917">
    <property type="term" value="F:DNA topoisomerase type I (single strand cut, ATP-independent) activity"/>
    <property type="evidence" value="ECO:0007669"/>
    <property type="project" value="UniProtKB-EC"/>
</dbReference>
<evidence type="ECO:0000256" key="2">
    <source>
        <dbReference type="SAM" id="MobiDB-lite"/>
    </source>
</evidence>
<reference evidence="3" key="2">
    <citation type="submission" date="2013-10" db="EMBL/GenBank/DDBJ databases">
        <authorList>
            <person name="Aslett M."/>
        </authorList>
    </citation>
    <scope>NUCLEOTIDE SEQUENCE [LARGE SCALE GENOMIC DNA]</scope>
    <source>
        <strain evidence="3">Houghton</strain>
    </source>
</reference>
<evidence type="ECO:0000256" key="1">
    <source>
        <dbReference type="RuleBase" id="RU362092"/>
    </source>
</evidence>
<dbReference type="VEuPathDB" id="ToxoDB:ETH_00022010"/>
<dbReference type="PANTHER" id="PTHR11390:SF21">
    <property type="entry name" value="DNA TOPOISOMERASE 3-ALPHA"/>
    <property type="match status" value="1"/>
</dbReference>
<dbReference type="GO" id="GO:0006310">
    <property type="term" value="P:DNA recombination"/>
    <property type="evidence" value="ECO:0007669"/>
    <property type="project" value="TreeGrafter"/>
</dbReference>
<dbReference type="InterPro" id="IPR000380">
    <property type="entry name" value="Topo_IA"/>
</dbReference>
<keyword evidence="1" id="KW-0799">Topoisomerase</keyword>
<gene>
    <name evidence="3" type="ORF">ETH_00022010</name>
</gene>
<keyword evidence="4" id="KW-1185">Reference proteome</keyword>
<dbReference type="GO" id="GO:0006265">
    <property type="term" value="P:DNA topological change"/>
    <property type="evidence" value="ECO:0007669"/>
    <property type="project" value="InterPro"/>
</dbReference>
<reference evidence="3" key="1">
    <citation type="submission" date="2013-10" db="EMBL/GenBank/DDBJ databases">
        <title>Genomic analysis of the causative agents of coccidiosis in chickens.</title>
        <authorList>
            <person name="Reid A.J."/>
            <person name="Blake D."/>
            <person name="Billington K."/>
            <person name="Browne H."/>
            <person name="Dunn M."/>
            <person name="Hung S."/>
            <person name="Kawahara F."/>
            <person name="Miranda-Saavedra D."/>
            <person name="Mourier T."/>
            <person name="Nagra H."/>
            <person name="Otto T.D."/>
            <person name="Rawlings N."/>
            <person name="Sanchez A."/>
            <person name="Sanders M."/>
            <person name="Subramaniam C."/>
            <person name="Tay Y."/>
            <person name="Dear P."/>
            <person name="Doerig C."/>
            <person name="Gruber A."/>
            <person name="Parkinson J."/>
            <person name="Shirley M."/>
            <person name="Wan K.L."/>
            <person name="Berriman M."/>
            <person name="Tomley F."/>
            <person name="Pain A."/>
        </authorList>
    </citation>
    <scope>NUCLEOTIDE SEQUENCE [LARGE SCALE GENOMIC DNA]</scope>
    <source>
        <strain evidence="3">Houghton</strain>
    </source>
</reference>
<dbReference type="VEuPathDB" id="ToxoDB:ETH2_0833800"/>
<dbReference type="OrthoDB" id="430051at2759"/>
<dbReference type="AlphaFoldDB" id="U6KZP5"/>
<dbReference type="InterPro" id="IPR013824">
    <property type="entry name" value="Topo_IA_cen_sub1"/>
</dbReference>
<protein>
    <recommendedName>
        <fullName evidence="1">DNA topoisomerase</fullName>
        <ecNumber evidence="1">5.6.2.1</ecNumber>
    </recommendedName>
</protein>
<dbReference type="RefSeq" id="XP_013234161.1">
    <property type="nucleotide sequence ID" value="XM_013378707.1"/>
</dbReference>
<dbReference type="SUPFAM" id="SSF56712">
    <property type="entry name" value="Prokaryotic type I DNA topoisomerase"/>
    <property type="match status" value="1"/>
</dbReference>
<feature type="region of interest" description="Disordered" evidence="2">
    <location>
        <begin position="128"/>
        <end position="156"/>
    </location>
</feature>
<evidence type="ECO:0000313" key="4">
    <source>
        <dbReference type="Proteomes" id="UP000030747"/>
    </source>
</evidence>
<dbReference type="PANTHER" id="PTHR11390">
    <property type="entry name" value="PROKARYOTIC DNA TOPOISOMERASE"/>
    <property type="match status" value="1"/>
</dbReference>
<accession>U6KZP5</accession>
<comment type="similarity">
    <text evidence="1">Belongs to the type IA topoisomerase family.</text>
</comment>
<dbReference type="GO" id="GO:0006281">
    <property type="term" value="P:DNA repair"/>
    <property type="evidence" value="ECO:0007669"/>
    <property type="project" value="TreeGrafter"/>
</dbReference>
<sequence length="166" mass="18000">MSLQAGSTQPPTLLTEADLIDKMDKGYQHVGRLCNADLSRPDLRASMERDMTLIARGVERKEDVIQRHVGTVAEVFRLLRVHIALLDEQLQRIFPPPAASDAESRVLQSNFCICAKCGNSMDLMDTGGGAQGNSSRRGRSNARHGSADASGDPGTDRFLVSVAHQA</sequence>
<comment type="catalytic activity">
    <reaction evidence="1">
        <text>ATP-independent breakage of single-stranded DNA, followed by passage and rejoining.</text>
        <dbReference type="EC" id="5.6.2.1"/>
    </reaction>
</comment>